<reference evidence="2" key="2">
    <citation type="journal article" date="2022" name="Sci. Rep.">
        <title>In silico prediction of the enzymes involved in the degradation of the herbicide molinate by Gulosibacter molinativorax ON4T.</title>
        <authorList>
            <person name="Lopes A.R."/>
            <person name="Bunin E."/>
            <person name="Viana A.T."/>
            <person name="Froufe H."/>
            <person name="Munoz-Merida A."/>
            <person name="Pinho D."/>
            <person name="Figueiredo J."/>
            <person name="Barroso C."/>
            <person name="Vaz-Moreira I."/>
            <person name="Bellanger X."/>
            <person name="Egas C."/>
            <person name="Nunes O.C."/>
        </authorList>
    </citation>
    <scope>NUCLEOTIDE SEQUENCE</scope>
    <source>
        <strain evidence="2">ON4</strain>
    </source>
</reference>
<evidence type="ECO:0000259" key="1">
    <source>
        <dbReference type="Pfam" id="PF00561"/>
    </source>
</evidence>
<dbReference type="PANTHER" id="PTHR43194:SF2">
    <property type="entry name" value="PEROXISOMAL MEMBRANE PROTEIN LPX1"/>
    <property type="match status" value="1"/>
</dbReference>
<evidence type="ECO:0000313" key="2">
    <source>
        <dbReference type="EMBL" id="MDJ1370498.1"/>
    </source>
</evidence>
<proteinExistence type="predicted"/>
<dbReference type="Gene3D" id="3.40.50.1820">
    <property type="entry name" value="alpha/beta hydrolase"/>
    <property type="match status" value="1"/>
</dbReference>
<keyword evidence="3" id="KW-1185">Reference proteome</keyword>
<protein>
    <recommendedName>
        <fullName evidence="1">AB hydrolase-1 domain-containing protein</fullName>
    </recommendedName>
</protein>
<evidence type="ECO:0000313" key="3">
    <source>
        <dbReference type="Proteomes" id="UP001170379"/>
    </source>
</evidence>
<dbReference type="InterPro" id="IPR000073">
    <property type="entry name" value="AB_hydrolase_1"/>
</dbReference>
<dbReference type="SUPFAM" id="SSF53474">
    <property type="entry name" value="alpha/beta-Hydrolases"/>
    <property type="match status" value="1"/>
</dbReference>
<dbReference type="Pfam" id="PF00561">
    <property type="entry name" value="Abhydrolase_1"/>
    <property type="match status" value="1"/>
</dbReference>
<organism evidence="2 3">
    <name type="scientific">Gulosibacter molinativorax</name>
    <dbReference type="NCBI Taxonomy" id="256821"/>
    <lineage>
        <taxon>Bacteria</taxon>
        <taxon>Bacillati</taxon>
        <taxon>Actinomycetota</taxon>
        <taxon>Actinomycetes</taxon>
        <taxon>Micrococcales</taxon>
        <taxon>Microbacteriaceae</taxon>
        <taxon>Gulosibacter</taxon>
    </lineage>
</organism>
<name>A0ABT7C5X6_9MICO</name>
<dbReference type="PRINTS" id="PR00111">
    <property type="entry name" value="ABHYDROLASE"/>
</dbReference>
<dbReference type="InterPro" id="IPR050228">
    <property type="entry name" value="Carboxylesterase_BioH"/>
</dbReference>
<dbReference type="EMBL" id="PXVD01000005">
    <property type="protein sequence ID" value="MDJ1370498.1"/>
    <property type="molecule type" value="Genomic_DNA"/>
</dbReference>
<comment type="caution">
    <text evidence="2">The sequence shown here is derived from an EMBL/GenBank/DDBJ whole genome shotgun (WGS) entry which is preliminary data.</text>
</comment>
<dbReference type="PANTHER" id="PTHR43194">
    <property type="entry name" value="HYDROLASE ALPHA/BETA FOLD FAMILY"/>
    <property type="match status" value="1"/>
</dbReference>
<dbReference type="RefSeq" id="WP_026936215.1">
    <property type="nucleotide sequence ID" value="NZ_CP028426.1"/>
</dbReference>
<dbReference type="InterPro" id="IPR029058">
    <property type="entry name" value="AB_hydrolase_fold"/>
</dbReference>
<sequence length="308" mass="32721">MSKSSRAALAATALVGAAALVTVMLAKRRAASPTRTGTSVSGMEYIVVGDGPKTVLLIPGGPGSEISGGAMASMSASTIRPLSKEGYSVWVATRVRNMPHGHSVADMADDYAKFIRDVIGGPVDLIIGESFGGLVSFYLAANHPEVAKRIVIAGAAAKIAPDIIDIDLRFAEHKAAGRHREAAATLLEYVVEGPRFARLRQLLAPLVVRSMGRMHTSPGDFVVETAAEARFDATDVLGRIDIPVLIISAEEDRFFPPEAVRATAAAIPRATHIEYSGIGHLRLFSDRRFTRDIVHWDAATSAIGEPTD</sequence>
<feature type="domain" description="AB hydrolase-1" evidence="1">
    <location>
        <begin position="54"/>
        <end position="282"/>
    </location>
</feature>
<accession>A0ABT7C5X6</accession>
<reference evidence="2" key="1">
    <citation type="submission" date="2018-03" db="EMBL/GenBank/DDBJ databases">
        <authorList>
            <person name="Nunes O.C."/>
            <person name="Lopes A.R."/>
            <person name="Froufe H."/>
            <person name="Munoz-Merida A."/>
            <person name="Barroso C."/>
            <person name="Egas C."/>
        </authorList>
    </citation>
    <scope>NUCLEOTIDE SEQUENCE</scope>
    <source>
        <strain evidence="2">ON4</strain>
    </source>
</reference>
<dbReference type="Proteomes" id="UP001170379">
    <property type="component" value="Unassembled WGS sequence"/>
</dbReference>
<gene>
    <name evidence="2" type="ORF">C7K25_03780</name>
</gene>